<gene>
    <name evidence="2" type="ORF">FHD67_20015</name>
</gene>
<dbReference type="AlphaFoldDB" id="A0A5C4R1G4"/>
<dbReference type="InterPro" id="IPR042047">
    <property type="entry name" value="SleB_dom1"/>
</dbReference>
<comment type="caution">
    <text evidence="2">The sequence shown here is derived from an EMBL/GenBank/DDBJ whole genome shotgun (WGS) entry which is preliminary data.</text>
</comment>
<reference evidence="2 3" key="1">
    <citation type="submission" date="2019-06" db="EMBL/GenBank/DDBJ databases">
        <authorList>
            <person name="Li J."/>
        </authorList>
    </citation>
    <scope>NUCLEOTIDE SEQUENCE [LARGE SCALE GENOMIC DNA]</scope>
    <source>
        <strain evidence="2 3">CGMCC 1.8012</strain>
    </source>
</reference>
<dbReference type="InterPro" id="IPR011105">
    <property type="entry name" value="Cell_wall_hydrolase_SleB"/>
</dbReference>
<proteinExistence type="predicted"/>
<dbReference type="Gene3D" id="1.10.10.2520">
    <property type="entry name" value="Cell wall hydrolase SleB, domain 1"/>
    <property type="match status" value="1"/>
</dbReference>
<evidence type="ECO:0000259" key="1">
    <source>
        <dbReference type="Pfam" id="PF07486"/>
    </source>
</evidence>
<dbReference type="EMBL" id="VDDC01000088">
    <property type="protein sequence ID" value="TNH37497.1"/>
    <property type="molecule type" value="Genomic_DNA"/>
</dbReference>
<feature type="domain" description="Cell wall hydrolase SleB" evidence="1">
    <location>
        <begin position="233"/>
        <end position="336"/>
    </location>
</feature>
<evidence type="ECO:0000313" key="3">
    <source>
        <dbReference type="Proteomes" id="UP000304880"/>
    </source>
</evidence>
<organism evidence="2 3">
    <name type="scientific">Paracoccus haeundaensis</name>
    <dbReference type="NCBI Taxonomy" id="225362"/>
    <lineage>
        <taxon>Bacteria</taxon>
        <taxon>Pseudomonadati</taxon>
        <taxon>Pseudomonadota</taxon>
        <taxon>Alphaproteobacteria</taxon>
        <taxon>Rhodobacterales</taxon>
        <taxon>Paracoccaceae</taxon>
        <taxon>Paracoccus</taxon>
    </lineage>
</organism>
<dbReference type="GO" id="GO:0016787">
    <property type="term" value="F:hydrolase activity"/>
    <property type="evidence" value="ECO:0007669"/>
    <property type="project" value="UniProtKB-KW"/>
</dbReference>
<sequence>MRAAAFFNRTLNAAVSRFCSMKPTSGCSGPKLSCSARVLYMPVSLPPKSDNFAVSFLTAKIDKVYDAKTEHNCVDYRSLCNQGNMPMVRVQSAALTVLIALCFAGAVVSVAREHLWTGETSSFTAPNGSLGAPVHSAAESVYKEKIAIGPNRIEQIAADPGQDSVDSDGLILDVAIAPLPRPAKVMTFRPPPRPANPAEIVKGAAIPPPPPSLLNASELSCIAVAIYHEARDQGELGQRAVASVILQRAAIPHRWGDSACENVVPTQFSFMTSRYKYPKVNDIASWEKAVRIAAEVLVNGPLPELHGADHYHTTAVSPQWAPKMVRIRSIDDHVFYVDPYSSSAL</sequence>
<dbReference type="Proteomes" id="UP000304880">
    <property type="component" value="Unassembled WGS sequence"/>
</dbReference>
<accession>A0A5C4R1G4</accession>
<keyword evidence="2" id="KW-0378">Hydrolase</keyword>
<evidence type="ECO:0000313" key="2">
    <source>
        <dbReference type="EMBL" id="TNH37497.1"/>
    </source>
</evidence>
<name>A0A5C4R1G4_9RHOB</name>
<protein>
    <submittedName>
        <fullName evidence="2">Cell wall hydrolase</fullName>
    </submittedName>
</protein>
<keyword evidence="3" id="KW-1185">Reference proteome</keyword>
<dbReference type="Pfam" id="PF07486">
    <property type="entry name" value="Hydrolase_2"/>
    <property type="match status" value="1"/>
</dbReference>